<dbReference type="Proteomes" id="UP001596328">
    <property type="component" value="Unassembled WGS sequence"/>
</dbReference>
<dbReference type="AlphaFoldDB" id="A0ABD5RX25"/>
<gene>
    <name evidence="1" type="ORF">ACFQE1_06350</name>
</gene>
<dbReference type="InterPro" id="IPR036390">
    <property type="entry name" value="WH_DNA-bd_sf"/>
</dbReference>
<dbReference type="Pfam" id="PF12840">
    <property type="entry name" value="HTH_20"/>
    <property type="match status" value="1"/>
</dbReference>
<dbReference type="EMBL" id="JBHSWU010000083">
    <property type="protein sequence ID" value="MFC6723999.1"/>
    <property type="molecule type" value="Genomic_DNA"/>
</dbReference>
<sequence>MSSEWEAGSLFDLFGDEVVREILALTSVRPCSADELSDHCDASGPTVYRRLESLCDYDLLDESVAYDDDGNHYRTYECRLREVRIGVDEGSFAVDVSLEREIVDDELGSDDRGSDDGTEG</sequence>
<keyword evidence="2" id="KW-1185">Reference proteome</keyword>
<evidence type="ECO:0000313" key="1">
    <source>
        <dbReference type="EMBL" id="MFC6723999.1"/>
    </source>
</evidence>
<name>A0ABD5RX25_9EURY</name>
<dbReference type="SUPFAM" id="SSF46785">
    <property type="entry name" value="Winged helix' DNA-binding domain"/>
    <property type="match status" value="1"/>
</dbReference>
<comment type="caution">
    <text evidence="1">The sequence shown here is derived from an EMBL/GenBank/DDBJ whole genome shotgun (WGS) entry which is preliminary data.</text>
</comment>
<evidence type="ECO:0000313" key="2">
    <source>
        <dbReference type="Proteomes" id="UP001596328"/>
    </source>
</evidence>
<dbReference type="InterPro" id="IPR036388">
    <property type="entry name" value="WH-like_DNA-bd_sf"/>
</dbReference>
<accession>A0ABD5RX25</accession>
<dbReference type="InterPro" id="IPR011991">
    <property type="entry name" value="ArsR-like_HTH"/>
</dbReference>
<dbReference type="CDD" id="cd00090">
    <property type="entry name" value="HTH_ARSR"/>
    <property type="match status" value="1"/>
</dbReference>
<dbReference type="Gene3D" id="1.10.10.10">
    <property type="entry name" value="Winged helix-like DNA-binding domain superfamily/Winged helix DNA-binding domain"/>
    <property type="match status" value="1"/>
</dbReference>
<proteinExistence type="predicted"/>
<reference evidence="1 2" key="1">
    <citation type="journal article" date="2019" name="Int. J. Syst. Evol. Microbiol.">
        <title>The Global Catalogue of Microorganisms (GCM) 10K type strain sequencing project: providing services to taxonomists for standard genome sequencing and annotation.</title>
        <authorList>
            <consortium name="The Broad Institute Genomics Platform"/>
            <consortium name="The Broad Institute Genome Sequencing Center for Infectious Disease"/>
            <person name="Wu L."/>
            <person name="Ma J."/>
        </authorList>
    </citation>
    <scope>NUCLEOTIDE SEQUENCE [LARGE SCALE GENOMIC DNA]</scope>
    <source>
        <strain evidence="1 2">NBRC 111368</strain>
    </source>
</reference>
<protein>
    <submittedName>
        <fullName evidence="1">ArsR/SmtB family transcription factor</fullName>
    </submittedName>
</protein>
<organism evidence="1 2">
    <name type="scientific">Halobium palmae</name>
    <dbReference type="NCBI Taxonomy" id="1776492"/>
    <lineage>
        <taxon>Archaea</taxon>
        <taxon>Methanobacteriati</taxon>
        <taxon>Methanobacteriota</taxon>
        <taxon>Stenosarchaea group</taxon>
        <taxon>Halobacteria</taxon>
        <taxon>Halobacteriales</taxon>
        <taxon>Haloferacaceae</taxon>
        <taxon>Halobium</taxon>
    </lineage>
</organism>